<organism evidence="1 2">
    <name type="scientific">Angiostrongylus costaricensis</name>
    <name type="common">Nematode worm</name>
    <dbReference type="NCBI Taxonomy" id="334426"/>
    <lineage>
        <taxon>Eukaryota</taxon>
        <taxon>Metazoa</taxon>
        <taxon>Ecdysozoa</taxon>
        <taxon>Nematoda</taxon>
        <taxon>Chromadorea</taxon>
        <taxon>Rhabditida</taxon>
        <taxon>Rhabditina</taxon>
        <taxon>Rhabditomorpha</taxon>
        <taxon>Strongyloidea</taxon>
        <taxon>Metastrongylidae</taxon>
        <taxon>Angiostrongylus</taxon>
    </lineage>
</organism>
<sequence>MYLRFYFVSCKNFQHLACVADLKSVRSKLANSQYLDSEQFADDVRKILSQSNPDANKSAPSAFQIVLDEFENLWTAVFLRGGPTPTEILEENVEEEMDRELSAHFKKIKECCITARNVIEQCSLAARFLLSLKARRRRAKQCGEPLPPVPKLALKPTTFTRLEFVTSETEAAQSAPLEASFENKQSFKNDGRRHLFPEKVVEILPLGNENPVSDSNDVEASNYINWRDNIWI</sequence>
<dbReference type="Proteomes" id="UP000267027">
    <property type="component" value="Unassembled WGS sequence"/>
</dbReference>
<dbReference type="EMBL" id="UYYA01001141">
    <property type="protein sequence ID" value="VDM55155.1"/>
    <property type="molecule type" value="Genomic_DNA"/>
</dbReference>
<gene>
    <name evidence="1" type="ORF">ACOC_LOCUS3570</name>
</gene>
<name>A0A3P7J636_ANGCS</name>
<protein>
    <submittedName>
        <fullName evidence="1">Uncharacterized protein</fullName>
    </submittedName>
</protein>
<keyword evidence="2" id="KW-1185">Reference proteome</keyword>
<reference evidence="1 2" key="1">
    <citation type="submission" date="2018-11" db="EMBL/GenBank/DDBJ databases">
        <authorList>
            <consortium name="Pathogen Informatics"/>
        </authorList>
    </citation>
    <scope>NUCLEOTIDE SEQUENCE [LARGE SCALE GENOMIC DNA]</scope>
    <source>
        <strain evidence="1 2">Costa Rica</strain>
    </source>
</reference>
<proteinExistence type="predicted"/>
<evidence type="ECO:0000313" key="2">
    <source>
        <dbReference type="Proteomes" id="UP000267027"/>
    </source>
</evidence>
<evidence type="ECO:0000313" key="1">
    <source>
        <dbReference type="EMBL" id="VDM55155.1"/>
    </source>
</evidence>
<accession>A0A3P7J636</accession>
<dbReference type="AlphaFoldDB" id="A0A3P7J636"/>